<gene>
    <name evidence="2" type="ORF">ID875_00560</name>
</gene>
<feature type="compositionally biased region" description="Polar residues" evidence="1">
    <location>
        <begin position="21"/>
        <end position="34"/>
    </location>
</feature>
<sequence length="384" mass="40669">MQAAPTPPDLLVHQANPGGRYSQSRRTDATATVGSGTKITHATEFSGDTLWIGNDLTLLLTVRWGVRNVAGNTVGLGPYAPVTVAIDLPRAVTYLAPAQAVAQLAAWFQGMPGIPAPTLNPLDVPLPDRYARTRQLGKATVMSVTQLDDTTNRRERRDRMRHELTTLVENEAPGVTRPGHASHLPGVATEVARITEPAALRGLPGRGPGGKARFYFLHVAYGGARLVEVSLTAEPMLQTPALRGLRGRRAGAGTGLEHVDTHTPQSRATTTGTTTTRQGTVNPVSRYPRPGATGWTDRAGPSWRRPRPGPVRPAPKWRRRTASGPGRAASPTSPSTTASPPPSAPRPCGSGPPTSPAPSSRPACSTCPAWKETWRSRSARGSAA</sequence>
<feature type="compositionally biased region" description="Low complexity" evidence="1">
    <location>
        <begin position="269"/>
        <end position="280"/>
    </location>
</feature>
<feature type="compositionally biased region" description="Low complexity" evidence="1">
    <location>
        <begin position="346"/>
        <end position="369"/>
    </location>
</feature>
<name>A0A927BGS5_STRGL</name>
<comment type="caution">
    <text evidence="2">The sequence shown here is derived from an EMBL/GenBank/DDBJ whole genome shotgun (WGS) entry which is preliminary data.</text>
</comment>
<evidence type="ECO:0000256" key="1">
    <source>
        <dbReference type="SAM" id="MobiDB-lite"/>
    </source>
</evidence>
<reference evidence="2" key="1">
    <citation type="journal article" date="2020" name="PLoS ONE">
        <title>Isolation and characterization of Streptomyces bacteriophages and Streptomyces strains encoding biosynthetic arsenals: Streptomyces strains and phages for antibiotic discovery.</title>
        <authorList>
            <person name="Montano E.T."/>
            <person name="Nideffer J.F."/>
            <person name="Brumage L."/>
            <person name="Erb M."/>
            <person name="Derman A.I."/>
            <person name="Davis J.P."/>
            <person name="Estrada E."/>
            <person name="Fu S."/>
            <person name="Le D."/>
            <person name="Vuppala A."/>
            <person name="Tran C."/>
            <person name="Luterstein E."/>
            <person name="Lakkaraju S."/>
            <person name="Panchagnula S."/>
            <person name="Ren C."/>
            <person name="Doan J."/>
            <person name="Tran S."/>
            <person name="Soriano J."/>
            <person name="Fujita Y."/>
            <person name="Gutala P."/>
            <person name="Fujii Q."/>
            <person name="Lee M."/>
            <person name="Bui A."/>
            <person name="Villarreal C."/>
            <person name="Shing S.R."/>
            <person name="Kim S."/>
            <person name="Freeman D."/>
            <person name="Racha V."/>
            <person name="Ho A."/>
            <person name="Kumar P."/>
            <person name="Falah K."/>
            <person name="Dawson T."/>
            <person name="Enustun E."/>
            <person name="Prichard A."/>
            <person name="Gomez A."/>
            <person name="Khanna K."/>
            <person name="Trigg S."/>
            <person name="Fernandez L."/>
            <person name="Pogliano K."/>
            <person name="Pogliano J."/>
        </authorList>
    </citation>
    <scope>NUCLEOTIDE SEQUENCE</scope>
    <source>
        <strain evidence="2">QF2</strain>
    </source>
</reference>
<feature type="region of interest" description="Disordered" evidence="1">
    <location>
        <begin position="1"/>
        <end position="34"/>
    </location>
</feature>
<evidence type="ECO:0000313" key="2">
    <source>
        <dbReference type="EMBL" id="MBD2827325.1"/>
    </source>
</evidence>
<feature type="compositionally biased region" description="Low complexity" evidence="1">
    <location>
        <begin position="322"/>
        <end position="338"/>
    </location>
</feature>
<dbReference type="EMBL" id="JACWUS010000001">
    <property type="protein sequence ID" value="MBD2827325.1"/>
    <property type="molecule type" value="Genomic_DNA"/>
</dbReference>
<dbReference type="AlphaFoldDB" id="A0A927BGS5"/>
<organism evidence="2">
    <name type="scientific">Streptomyces globisporus</name>
    <dbReference type="NCBI Taxonomy" id="1908"/>
    <lineage>
        <taxon>Bacteria</taxon>
        <taxon>Bacillati</taxon>
        <taxon>Actinomycetota</taxon>
        <taxon>Actinomycetes</taxon>
        <taxon>Kitasatosporales</taxon>
        <taxon>Streptomycetaceae</taxon>
        <taxon>Streptomyces</taxon>
    </lineage>
</organism>
<protein>
    <submittedName>
        <fullName evidence="2">Uncharacterized protein</fullName>
    </submittedName>
</protein>
<accession>A0A927BGS5</accession>
<feature type="region of interest" description="Disordered" evidence="1">
    <location>
        <begin position="252"/>
        <end position="384"/>
    </location>
</feature>
<proteinExistence type="predicted"/>